<dbReference type="EMBL" id="JAPDIA010000008">
    <property type="protein sequence ID" value="MDG0812911.1"/>
    <property type="molecule type" value="Genomic_DNA"/>
</dbReference>
<comment type="caution">
    <text evidence="2">The sequence shown here is derived from an EMBL/GenBank/DDBJ whole genome shotgun (WGS) entry which is preliminary data.</text>
</comment>
<dbReference type="Proteomes" id="UP001153404">
    <property type="component" value="Unassembled WGS sequence"/>
</dbReference>
<protein>
    <submittedName>
        <fullName evidence="2">HAD family hydrolase</fullName>
    </submittedName>
</protein>
<dbReference type="InterPro" id="IPR023214">
    <property type="entry name" value="HAD_sf"/>
</dbReference>
<organism evidence="2 3">
    <name type="scientific">Cohnella rhizosphaerae</name>
    <dbReference type="NCBI Taxonomy" id="1457232"/>
    <lineage>
        <taxon>Bacteria</taxon>
        <taxon>Bacillati</taxon>
        <taxon>Bacillota</taxon>
        <taxon>Bacilli</taxon>
        <taxon>Bacillales</taxon>
        <taxon>Paenibacillaceae</taxon>
        <taxon>Cohnella</taxon>
    </lineage>
</organism>
<dbReference type="SUPFAM" id="SSF56784">
    <property type="entry name" value="HAD-like"/>
    <property type="match status" value="1"/>
</dbReference>
<keyword evidence="1 2" id="KW-0378">Hydrolase</keyword>
<dbReference type="Gene3D" id="3.40.50.1000">
    <property type="entry name" value="HAD superfamily/HAD-like"/>
    <property type="match status" value="1"/>
</dbReference>
<evidence type="ECO:0000313" key="2">
    <source>
        <dbReference type="EMBL" id="MDG0812911.1"/>
    </source>
</evidence>
<sequence>MQQNILFDLDDTLIHCNKYFHFVQAQFADLMTTWFAPFGLTKQAALAKHSEIDIAGVQIVGFKSEHFPQSFVDTYRYYSALHGRTESADEEALLWKLGLSVFEQETEPYPYMNETLESLAAAGHRLHLYTGGDPDIQKRKIEAAGLQRYFRDRIYIRLHKNVEALKEIVRAQKLRIDRTWMVGNSVRTDVLPALSCGLHAIYLKQELEWDYNVLPIADAKPSGAFLTLSSLRQIPSAIDAYLTQG</sequence>
<dbReference type="Pfam" id="PF00702">
    <property type="entry name" value="Hydrolase"/>
    <property type="match status" value="1"/>
</dbReference>
<evidence type="ECO:0000313" key="3">
    <source>
        <dbReference type="Proteomes" id="UP001153404"/>
    </source>
</evidence>
<dbReference type="InterPro" id="IPR036412">
    <property type="entry name" value="HAD-like_sf"/>
</dbReference>
<dbReference type="AlphaFoldDB" id="A0A9X4KYU9"/>
<gene>
    <name evidence="2" type="ORF">OMP40_29020</name>
</gene>
<dbReference type="SFLD" id="SFLDG01129">
    <property type="entry name" value="C1.5:_HAD__Beta-PGM__Phosphata"/>
    <property type="match status" value="1"/>
</dbReference>
<keyword evidence="3" id="KW-1185">Reference proteome</keyword>
<dbReference type="RefSeq" id="WP_277536545.1">
    <property type="nucleotide sequence ID" value="NZ_JAPDIA010000008.1"/>
</dbReference>
<dbReference type="InterPro" id="IPR051540">
    <property type="entry name" value="S-2-haloacid_dehalogenase"/>
</dbReference>
<dbReference type="GO" id="GO:0016787">
    <property type="term" value="F:hydrolase activity"/>
    <property type="evidence" value="ECO:0007669"/>
    <property type="project" value="UniProtKB-KW"/>
</dbReference>
<dbReference type="Gene3D" id="1.10.150.240">
    <property type="entry name" value="Putative phosphatase, domain 2"/>
    <property type="match status" value="1"/>
</dbReference>
<name>A0A9X4KYU9_9BACL</name>
<accession>A0A9X4KYU9</accession>
<reference evidence="2" key="1">
    <citation type="submission" date="2022-10" db="EMBL/GenBank/DDBJ databases">
        <title>Comparative genomic analysis of Cohnella hashimotonis sp. nov., isolated from the International Space Station.</title>
        <authorList>
            <person name="Simpson A."/>
            <person name="Venkateswaran K."/>
        </authorList>
    </citation>
    <scope>NUCLEOTIDE SEQUENCE</scope>
    <source>
        <strain evidence="2">DSM 28161</strain>
    </source>
</reference>
<dbReference type="InterPro" id="IPR023198">
    <property type="entry name" value="PGP-like_dom2"/>
</dbReference>
<proteinExistence type="predicted"/>
<dbReference type="PANTHER" id="PTHR43316:SF8">
    <property type="entry name" value="HAD FAMILY HYDROLASE"/>
    <property type="match status" value="1"/>
</dbReference>
<evidence type="ECO:0000256" key="1">
    <source>
        <dbReference type="ARBA" id="ARBA00022801"/>
    </source>
</evidence>
<dbReference type="PANTHER" id="PTHR43316">
    <property type="entry name" value="HYDROLASE, HALOACID DELAHOGENASE-RELATED"/>
    <property type="match status" value="1"/>
</dbReference>
<dbReference type="SFLD" id="SFLDS00003">
    <property type="entry name" value="Haloacid_Dehalogenase"/>
    <property type="match status" value="1"/>
</dbReference>